<keyword evidence="3" id="KW-1185">Reference proteome</keyword>
<evidence type="ECO:0000313" key="2">
    <source>
        <dbReference type="EMBL" id="MCA6062360.1"/>
    </source>
</evidence>
<evidence type="ECO:0000259" key="1">
    <source>
        <dbReference type="Pfam" id="PF00425"/>
    </source>
</evidence>
<dbReference type="Gene3D" id="3.60.120.10">
    <property type="entry name" value="Anthranilate synthase"/>
    <property type="match status" value="1"/>
</dbReference>
<dbReference type="PANTHER" id="PTHR11236">
    <property type="entry name" value="AMINOBENZOATE/ANTHRANILATE SYNTHASE"/>
    <property type="match status" value="1"/>
</dbReference>
<dbReference type="RefSeq" id="WP_225671278.1">
    <property type="nucleotide sequence ID" value="NZ_JAEDAH010000008.1"/>
</dbReference>
<dbReference type="PRINTS" id="PR00095">
    <property type="entry name" value="ANTSNTHASEI"/>
</dbReference>
<feature type="domain" description="Chorismate-utilising enzyme C-terminal" evidence="1">
    <location>
        <begin position="151"/>
        <end position="401"/>
    </location>
</feature>
<dbReference type="InterPro" id="IPR015890">
    <property type="entry name" value="Chorismate_C"/>
</dbReference>
<dbReference type="InterPro" id="IPR005801">
    <property type="entry name" value="ADC_synthase"/>
</dbReference>
<reference evidence="2 3" key="1">
    <citation type="submission" date="2020-12" db="EMBL/GenBank/DDBJ databases">
        <title>Novel Thalassolituus-related marine hydrocarbonoclastic bacteria mediated algae-derived hydrocarbons mineralization in twilight zone of the northern South China Sea.</title>
        <authorList>
            <person name="Dong C."/>
        </authorList>
    </citation>
    <scope>NUCLEOTIDE SEQUENCE [LARGE SCALE GENOMIC DNA]</scope>
    <source>
        <strain evidence="2 3">IMCC1826</strain>
    </source>
</reference>
<dbReference type="EMBL" id="JAEDAH010000008">
    <property type="protein sequence ID" value="MCA6062360.1"/>
    <property type="molecule type" value="Genomic_DNA"/>
</dbReference>
<organism evidence="2 3">
    <name type="scientific">Thalassolituus marinus</name>
    <dbReference type="NCBI Taxonomy" id="671053"/>
    <lineage>
        <taxon>Bacteria</taxon>
        <taxon>Pseudomonadati</taxon>
        <taxon>Pseudomonadota</taxon>
        <taxon>Gammaproteobacteria</taxon>
        <taxon>Oceanospirillales</taxon>
        <taxon>Oceanospirillaceae</taxon>
        <taxon>Thalassolituus</taxon>
    </lineage>
</organism>
<dbReference type="PANTHER" id="PTHR11236:SF50">
    <property type="entry name" value="AMINODEOXYCHORISMATE SYNTHASE COMPONENT 1"/>
    <property type="match status" value="1"/>
</dbReference>
<evidence type="ECO:0000313" key="3">
    <source>
        <dbReference type="Proteomes" id="UP000714380"/>
    </source>
</evidence>
<dbReference type="Proteomes" id="UP000714380">
    <property type="component" value="Unassembled WGS sequence"/>
</dbReference>
<comment type="caution">
    <text evidence="2">The sequence shown here is derived from an EMBL/GenBank/DDBJ whole genome shotgun (WGS) entry which is preliminary data.</text>
</comment>
<dbReference type="Pfam" id="PF00425">
    <property type="entry name" value="Chorismate_bind"/>
    <property type="match status" value="1"/>
</dbReference>
<name>A0ABS7ZPT1_9GAMM</name>
<dbReference type="SUPFAM" id="SSF56322">
    <property type="entry name" value="ADC synthase"/>
    <property type="match status" value="1"/>
</dbReference>
<dbReference type="InterPro" id="IPR019999">
    <property type="entry name" value="Anth_synth_I-like"/>
</dbReference>
<proteinExistence type="predicted"/>
<gene>
    <name evidence="2" type="ORF">I9W95_01950</name>
</gene>
<accession>A0ABS7ZPT1</accession>
<sequence length="419" mass="45298">MLFSSSGGWGAPRAQASERAVAYLAFAPSEKIELSTVAQIEQFRLKVASNSQASSTDAHPGGWMGYFTYEAGCALQGVGHDASVLGRFGYYPLIVELNFSNGESIARWDDELSDEQVAVRLDKLQRGVTEPGFSCAAGDQVEWKAAWTEGEYRSAFQSVKDYLAAGDSYQVNLTMPFSTHANLTGVIPAELFEVFGPAFGAYTNLGGHVIASVSPERFISVSDGKIETCPIKGTVARGKDQKADLDNIQWLRSSLKNQAENLMIVDLLRNDLSMNAEPHSVTVSKLFDIETHANVHHMVSTICAELPSGRTAADVIIDALPGGSITGAPKKRAMEIIRELEVGPRGAYCGVLGYFNRAGGCDFNILIRTIEANAEGARCWAGGGIVYDSVPDEEWQELHTKVRQLLDWTSGRSGSSEAV</sequence>
<protein>
    <submittedName>
        <fullName evidence="2">Anthranilate synthase component I family protein</fullName>
    </submittedName>
</protein>